<protein>
    <submittedName>
        <fullName evidence="1">Uncharacterized protein</fullName>
    </submittedName>
</protein>
<proteinExistence type="predicted"/>
<dbReference type="Proteomes" id="UP000283530">
    <property type="component" value="Unassembled WGS sequence"/>
</dbReference>
<sequence>MKFDYFPLRFPMLTPLRLRSESLPEWEDFGNTDPVMKSAGFNEISIAGRLFHTSQKTKILSLARVFLDLAIVKEDSLLFTLISHPLRRDGFHLLLSSPPRVSGSDARTFLIVFGSASQPSFFEFITSKRVKVSLQCRSCRLVRSDCPPFGRSRVEQIFFRCRSGNSSSFSSSSHFLVLFPLILIGLQILSENQLQELRYAGDHISIPVMATSALDSNQQWCVKKLFLFLHPLIL</sequence>
<keyword evidence="2" id="KW-1185">Reference proteome</keyword>
<reference evidence="1 2" key="1">
    <citation type="journal article" date="2019" name="Nat. Plants">
        <title>Stout camphor tree genome fills gaps in understanding of flowering plant genome evolution.</title>
        <authorList>
            <person name="Chaw S.M."/>
            <person name="Liu Y.C."/>
            <person name="Wu Y.W."/>
            <person name="Wang H.Y."/>
            <person name="Lin C.I."/>
            <person name="Wu C.S."/>
            <person name="Ke H.M."/>
            <person name="Chang L.Y."/>
            <person name="Hsu C.Y."/>
            <person name="Yang H.T."/>
            <person name="Sudianto E."/>
            <person name="Hsu M.H."/>
            <person name="Wu K.P."/>
            <person name="Wang L.N."/>
            <person name="Leebens-Mack J.H."/>
            <person name="Tsai I.J."/>
        </authorList>
    </citation>
    <scope>NUCLEOTIDE SEQUENCE [LARGE SCALE GENOMIC DNA]</scope>
    <source>
        <strain evidence="2">cv. Chaw 1501</strain>
        <tissue evidence="1">Young leaves</tissue>
    </source>
</reference>
<dbReference type="OrthoDB" id="10565437at2759"/>
<evidence type="ECO:0000313" key="2">
    <source>
        <dbReference type="Proteomes" id="UP000283530"/>
    </source>
</evidence>
<dbReference type="AlphaFoldDB" id="A0A443P0G6"/>
<gene>
    <name evidence="1" type="ORF">CKAN_01307700</name>
</gene>
<evidence type="ECO:0000313" key="1">
    <source>
        <dbReference type="EMBL" id="RWR84280.1"/>
    </source>
</evidence>
<name>A0A443P0G6_9MAGN</name>
<organism evidence="1 2">
    <name type="scientific">Cinnamomum micranthum f. kanehirae</name>
    <dbReference type="NCBI Taxonomy" id="337451"/>
    <lineage>
        <taxon>Eukaryota</taxon>
        <taxon>Viridiplantae</taxon>
        <taxon>Streptophyta</taxon>
        <taxon>Embryophyta</taxon>
        <taxon>Tracheophyta</taxon>
        <taxon>Spermatophyta</taxon>
        <taxon>Magnoliopsida</taxon>
        <taxon>Magnoliidae</taxon>
        <taxon>Laurales</taxon>
        <taxon>Lauraceae</taxon>
        <taxon>Cinnamomum</taxon>
    </lineage>
</organism>
<dbReference type="EMBL" id="QPKB01000005">
    <property type="protein sequence ID" value="RWR84280.1"/>
    <property type="molecule type" value="Genomic_DNA"/>
</dbReference>
<accession>A0A443P0G6</accession>
<comment type="caution">
    <text evidence="1">The sequence shown here is derived from an EMBL/GenBank/DDBJ whole genome shotgun (WGS) entry which is preliminary data.</text>
</comment>